<dbReference type="EMBL" id="CP041235">
    <property type="protein sequence ID" value="QOP43897.1"/>
    <property type="molecule type" value="Genomic_DNA"/>
</dbReference>
<organism evidence="2 3">
    <name type="scientific">Sulfurimonas sediminis</name>
    <dbReference type="NCBI Taxonomy" id="2590020"/>
    <lineage>
        <taxon>Bacteria</taxon>
        <taxon>Pseudomonadati</taxon>
        <taxon>Campylobacterota</taxon>
        <taxon>Epsilonproteobacteria</taxon>
        <taxon>Campylobacterales</taxon>
        <taxon>Sulfurimonadaceae</taxon>
        <taxon>Sulfurimonas</taxon>
    </lineage>
</organism>
<proteinExistence type="predicted"/>
<protein>
    <submittedName>
        <fullName evidence="2">Transporter</fullName>
    </submittedName>
</protein>
<dbReference type="RefSeq" id="WP_193150083.1">
    <property type="nucleotide sequence ID" value="NZ_CP041235.1"/>
</dbReference>
<evidence type="ECO:0000313" key="3">
    <source>
        <dbReference type="Proteomes" id="UP000593719"/>
    </source>
</evidence>
<feature type="signal peptide" evidence="1">
    <location>
        <begin position="1"/>
        <end position="25"/>
    </location>
</feature>
<gene>
    <name evidence="2" type="ORF">FJR45_08020</name>
</gene>
<name>A0A7M1B2A5_9BACT</name>
<dbReference type="Proteomes" id="UP000593719">
    <property type="component" value="Chromosome"/>
</dbReference>
<sequence length="337" mass="36714">MQKKLFKKLQILSLAASAAITPLWACNSSHVLGMGGSSAAYTLSANTMQKGNYYIGINAERVQNNTLSDQTIIAAMQNGSSHLHNIDAIDSYSLSLSYGLTDNLTLSMQLPYVSRVNIRAGEADNGSYAVHPHGNAQGIGDISTILQYKVYDKALKVALLAGIKAPTGKTDIADAGELLEADLQPGSGSWDFFAGVALTKDFDTFSLHANILYKKNTKGVDESQLGDIFTYNAAFSYKLFAHQHNQKLCRADEKEDFDYSVSLFAELNGEKAYKDDFGGETAYNTGHHVVFATVGTQVAMHSGYSFFMTFSKPIYQNFNGIQNDINYKSSIGFGKSF</sequence>
<evidence type="ECO:0000313" key="2">
    <source>
        <dbReference type="EMBL" id="QOP43897.1"/>
    </source>
</evidence>
<dbReference type="KEGG" id="ssei:FJR45_08020"/>
<feature type="chain" id="PRO_5032542969" evidence="1">
    <location>
        <begin position="26"/>
        <end position="337"/>
    </location>
</feature>
<reference evidence="2 3" key="1">
    <citation type="submission" date="2019-06" db="EMBL/GenBank/DDBJ databases">
        <title>Sulfurimonas gotlandica sp. nov., a chemoautotrophic and psychrotolerant epsilonproteobacterium isolated from a pelagic redoxcline, and an emended description of the genus Sulfurimonas.</title>
        <authorList>
            <person name="Wang S."/>
            <person name="Jiang L."/>
            <person name="Shao Z."/>
        </authorList>
    </citation>
    <scope>NUCLEOTIDE SEQUENCE [LARGE SCALE GENOMIC DNA]</scope>
    <source>
        <strain evidence="2 3">S2-6</strain>
    </source>
</reference>
<accession>A0A7M1B2A5</accession>
<dbReference type="AlphaFoldDB" id="A0A7M1B2A5"/>
<evidence type="ECO:0000256" key="1">
    <source>
        <dbReference type="SAM" id="SignalP"/>
    </source>
</evidence>
<dbReference type="Pfam" id="PF13557">
    <property type="entry name" value="Phenol_MetA_deg"/>
    <property type="match status" value="1"/>
</dbReference>
<dbReference type="InterPro" id="IPR025737">
    <property type="entry name" value="FApF"/>
</dbReference>
<keyword evidence="3" id="KW-1185">Reference proteome</keyword>
<keyword evidence="1" id="KW-0732">Signal</keyword>